<gene>
    <name evidence="2" type="ORF">ENT08_05780</name>
</gene>
<dbReference type="CDD" id="cd00143">
    <property type="entry name" value="PP2Cc"/>
    <property type="match status" value="1"/>
</dbReference>
<evidence type="ECO:0000313" key="2">
    <source>
        <dbReference type="EMBL" id="HGS05235.1"/>
    </source>
</evidence>
<protein>
    <submittedName>
        <fullName evidence="2">TetR family transcriptional regulator</fullName>
    </submittedName>
</protein>
<accession>A0A7V4LCN9</accession>
<feature type="domain" description="PPM-type phosphatase" evidence="1">
    <location>
        <begin position="22"/>
        <end position="120"/>
    </location>
</feature>
<dbReference type="InterPro" id="IPR036457">
    <property type="entry name" value="PPM-type-like_dom_sf"/>
</dbReference>
<sequence>MEHPYPTKKEVVAAFRTKEILAAARRLMERQGVDAVTMEEIAQAAVMEAQRAVLREAPGSGTTVTAALVLGQQLTISHVGDSRAYLLYNEQRMEAITRDHSLVRRLEELGQITSAEAAVHPQRNVLYRALGQGDTLEPDVVTTPFPVGRFLTQPPMGARPQWRITSIPYW</sequence>
<dbReference type="InterPro" id="IPR001932">
    <property type="entry name" value="PPM-type_phosphatase-like_dom"/>
</dbReference>
<dbReference type="Pfam" id="PF00481">
    <property type="entry name" value="PP2C"/>
    <property type="match status" value="1"/>
</dbReference>
<organism evidence="2">
    <name type="scientific">Desulfobacca acetoxidans</name>
    <dbReference type="NCBI Taxonomy" id="60893"/>
    <lineage>
        <taxon>Bacteria</taxon>
        <taxon>Pseudomonadati</taxon>
        <taxon>Thermodesulfobacteriota</taxon>
        <taxon>Desulfobaccia</taxon>
        <taxon>Desulfobaccales</taxon>
        <taxon>Desulfobaccaceae</taxon>
        <taxon>Desulfobacca</taxon>
    </lineage>
</organism>
<name>A0A7V4LCN9_9BACT</name>
<dbReference type="SUPFAM" id="SSF81606">
    <property type="entry name" value="PP2C-like"/>
    <property type="match status" value="1"/>
</dbReference>
<reference evidence="2" key="1">
    <citation type="journal article" date="2020" name="mSystems">
        <title>Genome- and Community-Level Interaction Insights into Carbon Utilization and Element Cycling Functions of Hydrothermarchaeota in Hydrothermal Sediment.</title>
        <authorList>
            <person name="Zhou Z."/>
            <person name="Liu Y."/>
            <person name="Xu W."/>
            <person name="Pan J."/>
            <person name="Luo Z.H."/>
            <person name="Li M."/>
        </authorList>
    </citation>
    <scope>NUCLEOTIDE SEQUENCE [LARGE SCALE GENOMIC DNA]</scope>
    <source>
        <strain evidence="2">SpSt-548</strain>
    </source>
</reference>
<dbReference type="GO" id="GO:0003677">
    <property type="term" value="F:DNA binding"/>
    <property type="evidence" value="ECO:0007669"/>
    <property type="project" value="UniProtKB-KW"/>
</dbReference>
<dbReference type="EMBL" id="DSXI01000338">
    <property type="protein sequence ID" value="HGS05235.1"/>
    <property type="molecule type" value="Genomic_DNA"/>
</dbReference>
<dbReference type="AlphaFoldDB" id="A0A7V4LCN9"/>
<dbReference type="Gene3D" id="3.60.40.10">
    <property type="entry name" value="PPM-type phosphatase domain"/>
    <property type="match status" value="1"/>
</dbReference>
<evidence type="ECO:0000259" key="1">
    <source>
        <dbReference type="Pfam" id="PF00481"/>
    </source>
</evidence>
<comment type="caution">
    <text evidence="2">The sequence shown here is derived from an EMBL/GenBank/DDBJ whole genome shotgun (WGS) entry which is preliminary data.</text>
</comment>
<proteinExistence type="predicted"/>